<dbReference type="PANTHER" id="PTHR23308">
    <property type="entry name" value="NUCLEAR INHIBITOR OF PROTEIN PHOSPHATASE-1"/>
    <property type="match status" value="1"/>
</dbReference>
<accession>A0A6M1S2C3</accession>
<dbReference type="Proteomes" id="UP000477311">
    <property type="component" value="Unassembled WGS sequence"/>
</dbReference>
<keyword evidence="2" id="KW-1133">Transmembrane helix</keyword>
<dbReference type="SUPFAM" id="SSF49879">
    <property type="entry name" value="SMAD/FHA domain"/>
    <property type="match status" value="1"/>
</dbReference>
<dbReference type="AlphaFoldDB" id="A0A6M1S2C3"/>
<evidence type="ECO:0000313" key="5">
    <source>
        <dbReference type="Proteomes" id="UP000477311"/>
    </source>
</evidence>
<name>A0A6M1S2C3_9BACT</name>
<dbReference type="Pfam" id="PF00498">
    <property type="entry name" value="FHA"/>
    <property type="match status" value="1"/>
</dbReference>
<dbReference type="CDD" id="cd00060">
    <property type="entry name" value="FHA"/>
    <property type="match status" value="1"/>
</dbReference>
<reference evidence="4 5" key="1">
    <citation type="submission" date="2020-02" db="EMBL/GenBank/DDBJ databases">
        <title>Draft genome sequence of Limisphaera ngatamarikiensis NGM72.4T, a thermophilic Verrucomicrobia grouped in subdivision 3.</title>
        <authorList>
            <person name="Carere C.R."/>
            <person name="Steen J."/>
            <person name="Hugenholtz P."/>
            <person name="Stott M.B."/>
        </authorList>
    </citation>
    <scope>NUCLEOTIDE SEQUENCE [LARGE SCALE GENOMIC DNA]</scope>
    <source>
        <strain evidence="4 5">NGM72.4</strain>
    </source>
</reference>
<feature type="compositionally biased region" description="Low complexity" evidence="1">
    <location>
        <begin position="97"/>
        <end position="134"/>
    </location>
</feature>
<keyword evidence="2" id="KW-0472">Membrane</keyword>
<keyword evidence="5" id="KW-1185">Reference proteome</keyword>
<sequence>MAKLVVLTEGFAGRTYELKGERVTIGRLEDNTIQISEPSVSSHHCELLLQGQEIVVRDLQSTNGTYIDGEPVTQAVLKPGQVLRLGAVEMRLEGDAPAGAPAAGAAPAAAPSAASAGPTAATASQAAAPSAPGTRPMGQTSPIPRGVSLSELQGGARPADLRKTGFAKKADSGSKLLWLVVGVVGAAVVALLAWALLTIR</sequence>
<dbReference type="SMART" id="SM00240">
    <property type="entry name" value="FHA"/>
    <property type="match status" value="1"/>
</dbReference>
<feature type="transmembrane region" description="Helical" evidence="2">
    <location>
        <begin position="176"/>
        <end position="197"/>
    </location>
</feature>
<protein>
    <submittedName>
        <fullName evidence="4">FHA domain-containing protein</fullName>
    </submittedName>
</protein>
<dbReference type="EMBL" id="JAAKYA010000053">
    <property type="protein sequence ID" value="NGO39520.1"/>
    <property type="molecule type" value="Genomic_DNA"/>
</dbReference>
<gene>
    <name evidence="4" type="ORF">G4L39_08940</name>
</gene>
<dbReference type="RefSeq" id="WP_165107582.1">
    <property type="nucleotide sequence ID" value="NZ_JAAKYA010000053.1"/>
</dbReference>
<evidence type="ECO:0000256" key="1">
    <source>
        <dbReference type="SAM" id="MobiDB-lite"/>
    </source>
</evidence>
<proteinExistence type="predicted"/>
<evidence type="ECO:0000256" key="2">
    <source>
        <dbReference type="SAM" id="Phobius"/>
    </source>
</evidence>
<feature type="domain" description="FHA" evidence="3">
    <location>
        <begin position="23"/>
        <end position="72"/>
    </location>
</feature>
<dbReference type="InterPro" id="IPR050923">
    <property type="entry name" value="Cell_Proc_Reg/RNA_Proc"/>
</dbReference>
<feature type="region of interest" description="Disordered" evidence="1">
    <location>
        <begin position="97"/>
        <end position="156"/>
    </location>
</feature>
<organism evidence="4 5">
    <name type="scientific">Limisphaera ngatamarikiensis</name>
    <dbReference type="NCBI Taxonomy" id="1324935"/>
    <lineage>
        <taxon>Bacteria</taxon>
        <taxon>Pseudomonadati</taxon>
        <taxon>Verrucomicrobiota</taxon>
        <taxon>Verrucomicrobiia</taxon>
        <taxon>Limisphaerales</taxon>
        <taxon>Limisphaeraceae</taxon>
        <taxon>Limisphaera</taxon>
    </lineage>
</organism>
<dbReference type="PROSITE" id="PS50006">
    <property type="entry name" value="FHA_DOMAIN"/>
    <property type="match status" value="1"/>
</dbReference>
<keyword evidence="2" id="KW-0812">Transmembrane</keyword>
<dbReference type="Gene3D" id="2.60.200.20">
    <property type="match status" value="1"/>
</dbReference>
<comment type="caution">
    <text evidence="4">The sequence shown here is derived from an EMBL/GenBank/DDBJ whole genome shotgun (WGS) entry which is preliminary data.</text>
</comment>
<evidence type="ECO:0000313" key="4">
    <source>
        <dbReference type="EMBL" id="NGO39520.1"/>
    </source>
</evidence>
<dbReference type="InterPro" id="IPR000253">
    <property type="entry name" value="FHA_dom"/>
</dbReference>
<evidence type="ECO:0000259" key="3">
    <source>
        <dbReference type="PROSITE" id="PS50006"/>
    </source>
</evidence>
<dbReference type="InterPro" id="IPR008984">
    <property type="entry name" value="SMAD_FHA_dom_sf"/>
</dbReference>